<dbReference type="Gene3D" id="3.50.30.30">
    <property type="match status" value="1"/>
</dbReference>
<evidence type="ECO:0000256" key="3">
    <source>
        <dbReference type="SAM" id="Phobius"/>
    </source>
</evidence>
<feature type="domain" description="PA" evidence="4">
    <location>
        <begin position="339"/>
        <end position="410"/>
    </location>
</feature>
<protein>
    <submittedName>
        <fullName evidence="7">Uncharacterized protein</fullName>
    </submittedName>
</protein>
<evidence type="ECO:0000313" key="7">
    <source>
        <dbReference type="EMBL" id="KAL1583100.1"/>
    </source>
</evidence>
<dbReference type="SUPFAM" id="SSF52025">
    <property type="entry name" value="PA domain"/>
    <property type="match status" value="1"/>
</dbReference>
<dbReference type="InterPro" id="IPR007484">
    <property type="entry name" value="Peptidase_M28"/>
</dbReference>
<feature type="domain" description="Transferrin receptor-like dimerisation" evidence="5">
    <location>
        <begin position="791"/>
        <end position="924"/>
    </location>
</feature>
<evidence type="ECO:0000259" key="6">
    <source>
        <dbReference type="Pfam" id="PF04389"/>
    </source>
</evidence>
<dbReference type="SUPFAM" id="SSF47672">
    <property type="entry name" value="Transferrin receptor-like dimerisation domain"/>
    <property type="match status" value="1"/>
</dbReference>
<dbReference type="PANTHER" id="PTHR10404">
    <property type="entry name" value="N-ACETYLATED-ALPHA-LINKED ACIDIC DIPEPTIDASE"/>
    <property type="match status" value="1"/>
</dbReference>
<dbReference type="Pfam" id="PF02225">
    <property type="entry name" value="PA"/>
    <property type="match status" value="1"/>
</dbReference>
<keyword evidence="3" id="KW-1133">Transmembrane helix</keyword>
<keyword evidence="3" id="KW-0472">Membrane</keyword>
<dbReference type="Pfam" id="PF04253">
    <property type="entry name" value="TFR_dimer"/>
    <property type="match status" value="1"/>
</dbReference>
<dbReference type="FunFam" id="3.40.630.10:FF:000101">
    <property type="entry name" value="N-acetylated alpha-linked acidic dipeptidase like 1"/>
    <property type="match status" value="1"/>
</dbReference>
<evidence type="ECO:0000259" key="4">
    <source>
        <dbReference type="Pfam" id="PF02225"/>
    </source>
</evidence>
<dbReference type="CDD" id="cd08022">
    <property type="entry name" value="M28_PSMA_like"/>
    <property type="match status" value="1"/>
</dbReference>
<comment type="caution">
    <text evidence="7">The sequence shown here is derived from an EMBL/GenBank/DDBJ whole genome shotgun (WGS) entry which is preliminary data.</text>
</comment>
<evidence type="ECO:0000256" key="2">
    <source>
        <dbReference type="SAM" id="MobiDB-lite"/>
    </source>
</evidence>
<dbReference type="CDD" id="cd02121">
    <property type="entry name" value="PA_GCPII_like"/>
    <property type="match status" value="1"/>
</dbReference>
<dbReference type="PANTHER" id="PTHR10404:SF71">
    <property type="entry name" value="CARBOXYPEPTIDASE TRE2, PUTATIVE (AFU_ORTHOLOGUE AFUA_3G10650)-RELATED"/>
    <property type="match status" value="1"/>
</dbReference>
<dbReference type="AlphaFoldDB" id="A0AB34KHQ6"/>
<dbReference type="Pfam" id="PF04389">
    <property type="entry name" value="Peptidase_M28"/>
    <property type="match status" value="1"/>
</dbReference>
<dbReference type="InterPro" id="IPR039373">
    <property type="entry name" value="Peptidase_M28B"/>
</dbReference>
<dbReference type="InterPro" id="IPR003137">
    <property type="entry name" value="PA_domain"/>
</dbReference>
<dbReference type="InterPro" id="IPR046450">
    <property type="entry name" value="PA_dom_sf"/>
</dbReference>
<dbReference type="InterPro" id="IPR007365">
    <property type="entry name" value="TFR-like_dimer_dom"/>
</dbReference>
<feature type="transmembrane region" description="Helical" evidence="3">
    <location>
        <begin position="192"/>
        <end position="211"/>
    </location>
</feature>
<comment type="similarity">
    <text evidence="1">Belongs to the peptidase M28 family. M28B subfamily.</text>
</comment>
<keyword evidence="3" id="KW-0812">Transmembrane</keyword>
<dbReference type="RefSeq" id="XP_069226207.1">
    <property type="nucleotide sequence ID" value="XM_069376906.1"/>
</dbReference>
<dbReference type="SUPFAM" id="SSF53187">
    <property type="entry name" value="Zn-dependent exopeptidases"/>
    <property type="match status" value="1"/>
</dbReference>
<dbReference type="Gene3D" id="3.40.630.10">
    <property type="entry name" value="Zn peptidases"/>
    <property type="match status" value="1"/>
</dbReference>
<evidence type="ECO:0000256" key="1">
    <source>
        <dbReference type="ARBA" id="ARBA00005634"/>
    </source>
</evidence>
<feature type="region of interest" description="Disordered" evidence="2">
    <location>
        <begin position="1"/>
        <end position="79"/>
    </location>
</feature>
<dbReference type="GO" id="GO:0004180">
    <property type="term" value="F:carboxypeptidase activity"/>
    <property type="evidence" value="ECO:0007669"/>
    <property type="project" value="TreeGrafter"/>
</dbReference>
<sequence>MGVPVEIEDNRYANAPIPSYEEAVAQHGRGPTEVSDDAERQGLLGASSSSSHADSRTRAGGYRAPTVESARSSIESDLSVPEMVEDGEGARRQVEEFDYMEPGESEGGNRGQARLYHRARLRSKISQGLTNLSATLSAIRLPSFRSFYSPVPATDGDAAEAQPTTSSRFSRLRESVRLPEGLSMGAANFARLFGLFTIFALVWVLFAMDIFPSSMSRMGMHFDPESVRSYVQDHLDVQNIEEALRHITSFDHVAGTEGDLYLARWMEEKWIKEGMFDDIKLWSYFVYLNYPTKDGRSVEIVSPETSRWKAAVEENDVSPATPNRAQTLAWHGHSKSGEVEGPLVYANGGSREDFKHLSTHGVELNGTIALVRYHISQEEPGLKIKAAQDAGCVGVIMYSDPAVDGAGKGEIWPAGPWRPTDAVERESVSLVSWVIGDPLTPGWASNEGAKRVDVEDNPRLVSIPSLPIGWRDAEPLLKALQGHGLNVPEKWVGGPPGFASRWASGNASNDAPVVHLKNLNDESTHQKIWNLHGLIQGIETPNKKIVIGNHRDSWCFGSVDAGSGSAVMMELVRIFGELRKLGWRPLRTIEFASWDAGEFNMMGSTEYVEDNVEYLRGNAIAYLNVGAGVFGSNFRAGGSPAWERSLLRVLDRVTDPNTNNSIKQLWEQSKTRMQGLGAEGDYVAFQDIAGTSSIDFGFEGPKNGYPAHSCYETMEWMSKFGDPNGLPYHLALAQIWALLILDVADRPLLPYDLNHYADSISGYIESLRTDAQITWTTSAGKPSSKLTSATLDFKPLEDATASLKDATSKFHEFEDTWTRQVLGRGGLETNAYTFRRLDYNDRITNFESDLLDLPDPDAHKAKGRKYGIPGREQYKHVLHGPQEWRVADEAFPAIRSKLAARDFEGAQEMVNIAADRIRKAGENLVK</sequence>
<dbReference type="GeneID" id="96009744"/>
<feature type="domain" description="Peptidase M28" evidence="6">
    <location>
        <begin position="530"/>
        <end position="714"/>
    </location>
</feature>
<keyword evidence="8" id="KW-1185">Reference proteome</keyword>
<reference evidence="7 8" key="1">
    <citation type="journal article" date="2020" name="Microbiol. Resour. Announc.">
        <title>Draft Genome Sequence of a Cladosporium Species Isolated from the Mesophotic Ascidian Didemnum maculosum.</title>
        <authorList>
            <person name="Gioti A."/>
            <person name="Siaperas R."/>
            <person name="Nikolaivits E."/>
            <person name="Le Goff G."/>
            <person name="Ouazzani J."/>
            <person name="Kotoulas G."/>
            <person name="Topakas E."/>
        </authorList>
    </citation>
    <scope>NUCLEOTIDE SEQUENCE [LARGE SCALE GENOMIC DNA]</scope>
    <source>
        <strain evidence="7 8">TM138-S3</strain>
    </source>
</reference>
<evidence type="ECO:0000313" key="8">
    <source>
        <dbReference type="Proteomes" id="UP000803884"/>
    </source>
</evidence>
<gene>
    <name evidence="7" type="ORF">WHR41_08302</name>
</gene>
<name>A0AB34KHQ6_9PEZI</name>
<organism evidence="7 8">
    <name type="scientific">Cladosporium halotolerans</name>
    <dbReference type="NCBI Taxonomy" id="1052096"/>
    <lineage>
        <taxon>Eukaryota</taxon>
        <taxon>Fungi</taxon>
        <taxon>Dikarya</taxon>
        <taxon>Ascomycota</taxon>
        <taxon>Pezizomycotina</taxon>
        <taxon>Dothideomycetes</taxon>
        <taxon>Dothideomycetidae</taxon>
        <taxon>Cladosporiales</taxon>
        <taxon>Cladosporiaceae</taxon>
        <taxon>Cladosporium</taxon>
    </lineage>
</organism>
<proteinExistence type="inferred from homology"/>
<dbReference type="InterPro" id="IPR036757">
    <property type="entry name" value="TFR-like_dimer_dom_sf"/>
</dbReference>
<dbReference type="Proteomes" id="UP000803884">
    <property type="component" value="Unassembled WGS sequence"/>
</dbReference>
<accession>A0AB34KHQ6</accession>
<evidence type="ECO:0000259" key="5">
    <source>
        <dbReference type="Pfam" id="PF04253"/>
    </source>
</evidence>
<dbReference type="Gene3D" id="1.20.930.40">
    <property type="entry name" value="Transferrin receptor-like, dimerisation domain"/>
    <property type="match status" value="1"/>
</dbReference>
<dbReference type="EMBL" id="JAAQHG020000039">
    <property type="protein sequence ID" value="KAL1583100.1"/>
    <property type="molecule type" value="Genomic_DNA"/>
</dbReference>